<reference evidence="9 10" key="1">
    <citation type="submission" date="2018-04" db="EMBL/GenBank/DDBJ databases">
        <title>Genomic Encyclopedia of Archaeal and Bacterial Type Strains, Phase II (KMG-II): from individual species to whole genera.</title>
        <authorList>
            <person name="Goeker M."/>
        </authorList>
    </citation>
    <scope>NUCLEOTIDE SEQUENCE [LARGE SCALE GENOMIC DNA]</scope>
    <source>
        <strain evidence="9 10">DSM 5822</strain>
    </source>
</reference>
<feature type="transmembrane region" description="Helical" evidence="8">
    <location>
        <begin position="68"/>
        <end position="84"/>
    </location>
</feature>
<dbReference type="GO" id="GO:0006508">
    <property type="term" value="P:proteolysis"/>
    <property type="evidence" value="ECO:0007669"/>
    <property type="project" value="UniProtKB-KW"/>
</dbReference>
<feature type="transmembrane region" description="Helical" evidence="8">
    <location>
        <begin position="208"/>
        <end position="229"/>
    </location>
</feature>
<name>A0A2T5J3Z5_9GAMM</name>
<organism evidence="9 10">
    <name type="scientific">Agitococcus lubricus</name>
    <dbReference type="NCBI Taxonomy" id="1077255"/>
    <lineage>
        <taxon>Bacteria</taxon>
        <taxon>Pseudomonadati</taxon>
        <taxon>Pseudomonadota</taxon>
        <taxon>Gammaproteobacteria</taxon>
        <taxon>Moraxellales</taxon>
        <taxon>Moraxellaceae</taxon>
        <taxon>Agitococcus</taxon>
    </lineage>
</organism>
<feature type="transmembrane region" description="Helical" evidence="8">
    <location>
        <begin position="38"/>
        <end position="56"/>
    </location>
</feature>
<feature type="transmembrane region" description="Helical" evidence="8">
    <location>
        <begin position="178"/>
        <end position="196"/>
    </location>
</feature>
<dbReference type="GO" id="GO:0005886">
    <property type="term" value="C:plasma membrane"/>
    <property type="evidence" value="ECO:0007669"/>
    <property type="project" value="UniProtKB-SubCell"/>
</dbReference>
<keyword evidence="2" id="KW-1003">Cell membrane</keyword>
<evidence type="ECO:0000256" key="2">
    <source>
        <dbReference type="ARBA" id="ARBA00022475"/>
    </source>
</evidence>
<dbReference type="Proteomes" id="UP000244223">
    <property type="component" value="Unassembled WGS sequence"/>
</dbReference>
<accession>A0A2T5J3Z5</accession>
<evidence type="ECO:0000313" key="10">
    <source>
        <dbReference type="Proteomes" id="UP000244223"/>
    </source>
</evidence>
<evidence type="ECO:0000256" key="3">
    <source>
        <dbReference type="ARBA" id="ARBA00022670"/>
    </source>
</evidence>
<evidence type="ECO:0000256" key="5">
    <source>
        <dbReference type="ARBA" id="ARBA00022801"/>
    </source>
</evidence>
<feature type="transmembrane region" description="Helical" evidence="8">
    <location>
        <begin position="241"/>
        <end position="261"/>
    </location>
</feature>
<comment type="subcellular location">
    <subcellularLocation>
        <location evidence="1">Cell membrane</location>
        <topology evidence="1">Multi-pass membrane protein</topology>
    </subcellularLocation>
</comment>
<proteinExistence type="predicted"/>
<dbReference type="InterPro" id="IPR026392">
    <property type="entry name" value="Exo/Archaeosortase_dom"/>
</dbReference>
<feature type="transmembrane region" description="Helical" evidence="8">
    <location>
        <begin position="273"/>
        <end position="297"/>
    </location>
</feature>
<dbReference type="AlphaFoldDB" id="A0A2T5J3Z5"/>
<keyword evidence="5" id="KW-0378">Hydrolase</keyword>
<comment type="caution">
    <text evidence="9">The sequence shown here is derived from an EMBL/GenBank/DDBJ whole genome shotgun (WGS) entry which is preliminary data.</text>
</comment>
<protein>
    <submittedName>
        <fullName evidence="9">Exosortase/archaeosortase family protein</fullName>
    </submittedName>
</protein>
<evidence type="ECO:0000256" key="8">
    <source>
        <dbReference type="SAM" id="Phobius"/>
    </source>
</evidence>
<keyword evidence="7 8" id="KW-0472">Membrane</keyword>
<dbReference type="NCBIfam" id="NF012182">
    <property type="entry name" value="exosortase_XrtQ"/>
    <property type="match status" value="1"/>
</dbReference>
<feature type="transmembrane region" description="Helical" evidence="8">
    <location>
        <begin position="114"/>
        <end position="134"/>
    </location>
</feature>
<evidence type="ECO:0000256" key="4">
    <source>
        <dbReference type="ARBA" id="ARBA00022692"/>
    </source>
</evidence>
<keyword evidence="3" id="KW-0645">Protease</keyword>
<gene>
    <name evidence="9" type="ORF">C8N29_101408</name>
</gene>
<dbReference type="OrthoDB" id="7597370at2"/>
<dbReference type="EMBL" id="QAON01000001">
    <property type="protein sequence ID" value="PTQ91335.1"/>
    <property type="molecule type" value="Genomic_DNA"/>
</dbReference>
<dbReference type="RefSeq" id="WP_107864348.1">
    <property type="nucleotide sequence ID" value="NZ_QAON01000001.1"/>
</dbReference>
<dbReference type="Pfam" id="PF09721">
    <property type="entry name" value="Exosortase_EpsH"/>
    <property type="match status" value="1"/>
</dbReference>
<dbReference type="NCBIfam" id="TIGR04178">
    <property type="entry name" value="exo_archaeo"/>
    <property type="match status" value="1"/>
</dbReference>
<keyword evidence="10" id="KW-1185">Reference proteome</keyword>
<evidence type="ECO:0000313" key="9">
    <source>
        <dbReference type="EMBL" id="PTQ91335.1"/>
    </source>
</evidence>
<dbReference type="GO" id="GO:0008233">
    <property type="term" value="F:peptidase activity"/>
    <property type="evidence" value="ECO:0007669"/>
    <property type="project" value="UniProtKB-KW"/>
</dbReference>
<evidence type="ECO:0000256" key="6">
    <source>
        <dbReference type="ARBA" id="ARBA00022989"/>
    </source>
</evidence>
<feature type="transmembrane region" description="Helical" evidence="8">
    <location>
        <begin position="90"/>
        <end position="107"/>
    </location>
</feature>
<keyword evidence="4 8" id="KW-0812">Transmembrane</keyword>
<dbReference type="InterPro" id="IPR019127">
    <property type="entry name" value="Exosortase"/>
</dbReference>
<keyword evidence="6 8" id="KW-1133">Transmembrane helix</keyword>
<evidence type="ECO:0000256" key="1">
    <source>
        <dbReference type="ARBA" id="ARBA00004651"/>
    </source>
</evidence>
<sequence>MFNNRLSITACLWLCLISQLLALWPQGQWIAARMQDGSDQPLGVIAVLSLAALLITQQSAWQAPKTRFLLMAVVLQLAACGAWLMLPPLLSSLLAVLAISMLIAAFLPQNSPYLPIFGLAVLSLPLLSSLQFYAGFPLRVITAQCSAWILQLWGNHVERIGTNLHINGQLVMVDAPCSGVQLAWMVYFFACVIALYRQIADKHFLRCWPLLGVLVLLGNIIRNTCLVVLETRPQGLSDSLHQSMGLVILVMVCSVVAWLLSKQPTPEKQEKSMVLASPAWLFPLVMLCMMLSGAVSWSKQSATTQAKPKYIEWPQQWDGKPLQPLALSVVENRFAANFAGHIGRFSDGQRQIVLRYVEQPTRMLHPASDCYKGLGYYIQHEQLEYDDQQRVWRCFYATKQGQIVRVCERIVDKQGKVFTDTSSWYWQAELGHSQGVWWAITTAEGVNMVAKQ</sequence>
<evidence type="ECO:0000256" key="7">
    <source>
        <dbReference type="ARBA" id="ARBA00023136"/>
    </source>
</evidence>